<dbReference type="Pfam" id="PF00046">
    <property type="entry name" value="Homeodomain"/>
    <property type="match status" value="1"/>
</dbReference>
<keyword evidence="2 10" id="KW-0805">Transcription regulation</keyword>
<dbReference type="PROSITE" id="PS00027">
    <property type="entry name" value="HOMEOBOX_1"/>
    <property type="match status" value="1"/>
</dbReference>
<dbReference type="InterPro" id="IPR003106">
    <property type="entry name" value="Leu_zip_homeo"/>
</dbReference>
<accession>A0AAV5FZT2</accession>
<evidence type="ECO:0000256" key="5">
    <source>
        <dbReference type="ARBA" id="ARBA00023163"/>
    </source>
</evidence>
<evidence type="ECO:0000256" key="1">
    <source>
        <dbReference type="ARBA" id="ARBA00004123"/>
    </source>
</evidence>
<dbReference type="SMART" id="SM00389">
    <property type="entry name" value="HOX"/>
    <property type="match status" value="1"/>
</dbReference>
<evidence type="ECO:0000256" key="10">
    <source>
        <dbReference type="RuleBase" id="RU369038"/>
    </source>
</evidence>
<evidence type="ECO:0000259" key="12">
    <source>
        <dbReference type="PROSITE" id="PS50071"/>
    </source>
</evidence>
<comment type="caution">
    <text evidence="13">The sequence shown here is derived from an EMBL/GenBank/DDBJ whole genome shotgun (WGS) entry which is preliminary data.</text>
</comment>
<evidence type="ECO:0000256" key="4">
    <source>
        <dbReference type="ARBA" id="ARBA00023155"/>
    </source>
</evidence>
<dbReference type="InterPro" id="IPR045224">
    <property type="entry name" value="HDZip_class_I_plant"/>
</dbReference>
<keyword evidence="3 8" id="KW-0238">DNA-binding</keyword>
<dbReference type="PANTHER" id="PTHR24326">
    <property type="entry name" value="HOMEOBOX-LEUCINE ZIPPER PROTEIN"/>
    <property type="match status" value="1"/>
</dbReference>
<dbReference type="CDD" id="cd00086">
    <property type="entry name" value="homeodomain"/>
    <property type="match status" value="1"/>
</dbReference>
<comment type="subcellular location">
    <subcellularLocation>
        <location evidence="1 8 9">Nucleus</location>
    </subcellularLocation>
</comment>
<dbReference type="PRINTS" id="PR00031">
    <property type="entry name" value="HTHREPRESSR"/>
</dbReference>
<dbReference type="PANTHER" id="PTHR24326:SF547">
    <property type="entry name" value="HOMEOBOX-LEUCINE ZIPPER PROTEIN ATHB-6"/>
    <property type="match status" value="1"/>
</dbReference>
<dbReference type="GO" id="GO:0005634">
    <property type="term" value="C:nucleus"/>
    <property type="evidence" value="ECO:0007669"/>
    <property type="project" value="UniProtKB-SubCell"/>
</dbReference>
<dbReference type="Proteomes" id="UP001054889">
    <property type="component" value="Unassembled WGS sequence"/>
</dbReference>
<feature type="domain" description="Homeobox" evidence="12">
    <location>
        <begin position="34"/>
        <end position="94"/>
    </location>
</feature>
<dbReference type="SUPFAM" id="SSF46689">
    <property type="entry name" value="Homeodomain-like"/>
    <property type="match status" value="1"/>
</dbReference>
<dbReference type="PROSITE" id="PS50071">
    <property type="entry name" value="HOMEOBOX_2"/>
    <property type="match status" value="1"/>
</dbReference>
<dbReference type="GO" id="GO:0042802">
    <property type="term" value="F:identical protein binding"/>
    <property type="evidence" value="ECO:0007669"/>
    <property type="project" value="UniProtKB-ARBA"/>
</dbReference>
<evidence type="ECO:0000256" key="8">
    <source>
        <dbReference type="PROSITE-ProRule" id="PRU00108"/>
    </source>
</evidence>
<reference evidence="13" key="1">
    <citation type="journal article" date="2018" name="DNA Res.">
        <title>Multiple hybrid de novo genome assembly of finger millet, an orphan allotetraploid crop.</title>
        <authorList>
            <person name="Hatakeyama M."/>
            <person name="Aluri S."/>
            <person name="Balachadran M.T."/>
            <person name="Sivarajan S.R."/>
            <person name="Patrignani A."/>
            <person name="Gruter S."/>
            <person name="Poveda L."/>
            <person name="Shimizu-Inatsugi R."/>
            <person name="Baeten J."/>
            <person name="Francoijs K.J."/>
            <person name="Nataraja K.N."/>
            <person name="Reddy Y.A.N."/>
            <person name="Phadnis S."/>
            <person name="Ravikumar R.L."/>
            <person name="Schlapbach R."/>
            <person name="Sreeman S.M."/>
            <person name="Shimizu K.K."/>
        </authorList>
    </citation>
    <scope>NUCLEOTIDE SEQUENCE</scope>
</reference>
<evidence type="ECO:0000256" key="6">
    <source>
        <dbReference type="ARBA" id="ARBA00023242"/>
    </source>
</evidence>
<dbReference type="GO" id="GO:0000981">
    <property type="term" value="F:DNA-binding transcription factor activity, RNA polymerase II-specific"/>
    <property type="evidence" value="ECO:0007669"/>
    <property type="project" value="UniProtKB-UniRule"/>
</dbReference>
<reference evidence="13" key="2">
    <citation type="submission" date="2021-12" db="EMBL/GenBank/DDBJ databases">
        <title>Resequencing data analysis of finger millet.</title>
        <authorList>
            <person name="Hatakeyama M."/>
            <person name="Aluri S."/>
            <person name="Balachadran M.T."/>
            <person name="Sivarajan S.R."/>
            <person name="Poveda L."/>
            <person name="Shimizu-Inatsugi R."/>
            <person name="Schlapbach R."/>
            <person name="Sreeman S.M."/>
            <person name="Shimizu K.K."/>
        </authorList>
    </citation>
    <scope>NUCLEOTIDE SEQUENCE</scope>
</reference>
<organism evidence="13 14">
    <name type="scientific">Eleusine coracana subsp. coracana</name>
    <dbReference type="NCBI Taxonomy" id="191504"/>
    <lineage>
        <taxon>Eukaryota</taxon>
        <taxon>Viridiplantae</taxon>
        <taxon>Streptophyta</taxon>
        <taxon>Embryophyta</taxon>
        <taxon>Tracheophyta</taxon>
        <taxon>Spermatophyta</taxon>
        <taxon>Magnoliopsida</taxon>
        <taxon>Liliopsida</taxon>
        <taxon>Poales</taxon>
        <taxon>Poaceae</taxon>
        <taxon>PACMAD clade</taxon>
        <taxon>Chloridoideae</taxon>
        <taxon>Cynodonteae</taxon>
        <taxon>Eleusininae</taxon>
        <taxon>Eleusine</taxon>
    </lineage>
</organism>
<evidence type="ECO:0000313" key="14">
    <source>
        <dbReference type="Proteomes" id="UP001054889"/>
    </source>
</evidence>
<name>A0AAV5FZT2_ELECO</name>
<protein>
    <recommendedName>
        <fullName evidence="10">Homeobox-leucine zipper protein</fullName>
    </recommendedName>
    <alternativeName>
        <fullName evidence="10">HD-ZIP protein</fullName>
    </alternativeName>
    <alternativeName>
        <fullName evidence="10">Homeodomain transcription factor</fullName>
    </alternativeName>
</protein>
<dbReference type="EMBL" id="BQKI01000245">
    <property type="protein sequence ID" value="GJN41189.1"/>
    <property type="molecule type" value="Genomic_DNA"/>
</dbReference>
<dbReference type="GO" id="GO:0045893">
    <property type="term" value="P:positive regulation of DNA-templated transcription"/>
    <property type="evidence" value="ECO:0007669"/>
    <property type="project" value="TreeGrafter"/>
</dbReference>
<dbReference type="Pfam" id="PF02183">
    <property type="entry name" value="HALZ"/>
    <property type="match status" value="1"/>
</dbReference>
<dbReference type="Gene3D" id="1.10.10.60">
    <property type="entry name" value="Homeodomain-like"/>
    <property type="match status" value="1"/>
</dbReference>
<dbReference type="InterPro" id="IPR001356">
    <property type="entry name" value="HD"/>
</dbReference>
<evidence type="ECO:0000256" key="7">
    <source>
        <dbReference type="ARBA" id="ARBA00025748"/>
    </source>
</evidence>
<gene>
    <name evidence="13" type="primary">gn00532</name>
    <name evidence="13" type="ORF">PR202_gn00532</name>
</gene>
<keyword evidence="4 8" id="KW-0371">Homeobox</keyword>
<evidence type="ECO:0000313" key="13">
    <source>
        <dbReference type="EMBL" id="GJN41189.1"/>
    </source>
</evidence>
<feature type="DNA-binding region" description="Homeobox" evidence="8">
    <location>
        <begin position="36"/>
        <end position="95"/>
    </location>
</feature>
<dbReference type="FunFam" id="1.10.10.60:FF:000159">
    <property type="entry name" value="Homeobox-leucine zipper protein HAT5"/>
    <property type="match status" value="1"/>
</dbReference>
<proteinExistence type="inferred from homology"/>
<evidence type="ECO:0000256" key="3">
    <source>
        <dbReference type="ARBA" id="ARBA00023125"/>
    </source>
</evidence>
<sequence length="266" mass="28931">MKRPNSSRLLSMVQSDDGLVGVAVEDEDVVVMAGGCGEKKRRLSTDQVRALERSFETENKLEPERKARLARDLGLQPRQVAVWFQNRRARWKTKQLERDYVALRQSYDALRVDHDALRRDKDALLAEIKELKAKLGGEEDAAASFSSVKEEPVASDVEPPTAATAAQGASESDDSSGVVNDGETAQRPENPAAAATTAEADAVAVVPGTAAGLHGGEVFFHGQLLMKVEDEETAFLGDDDAACGGFFADLQPPSLPWWTEPMEHWA</sequence>
<comment type="similarity">
    <text evidence="7 10">Belongs to the HD-ZIP homeobox family. Class I subfamily.</text>
</comment>
<evidence type="ECO:0000256" key="2">
    <source>
        <dbReference type="ARBA" id="ARBA00023015"/>
    </source>
</evidence>
<dbReference type="InterPro" id="IPR000047">
    <property type="entry name" value="HTH_motif"/>
</dbReference>
<feature type="compositionally biased region" description="Polar residues" evidence="11">
    <location>
        <begin position="167"/>
        <end position="178"/>
    </location>
</feature>
<keyword evidence="5 10" id="KW-0804">Transcription</keyword>
<keyword evidence="6 8" id="KW-0539">Nucleus</keyword>
<dbReference type="AlphaFoldDB" id="A0AAV5FZT2"/>
<dbReference type="InterPro" id="IPR017970">
    <property type="entry name" value="Homeobox_CS"/>
</dbReference>
<feature type="region of interest" description="Disordered" evidence="11">
    <location>
        <begin position="139"/>
        <end position="198"/>
    </location>
</feature>
<evidence type="ECO:0000256" key="9">
    <source>
        <dbReference type="RuleBase" id="RU000682"/>
    </source>
</evidence>
<comment type="function">
    <text evidence="10">Transcription factor.</text>
</comment>
<dbReference type="InterPro" id="IPR009057">
    <property type="entry name" value="Homeodomain-like_sf"/>
</dbReference>
<keyword evidence="14" id="KW-1185">Reference proteome</keyword>
<evidence type="ECO:0000256" key="11">
    <source>
        <dbReference type="SAM" id="MobiDB-lite"/>
    </source>
</evidence>
<dbReference type="GO" id="GO:0043565">
    <property type="term" value="F:sequence-specific DNA binding"/>
    <property type="evidence" value="ECO:0007669"/>
    <property type="project" value="InterPro"/>
</dbReference>